<keyword evidence="7" id="KW-0378">Hydrolase</keyword>
<keyword evidence="7" id="KW-0645">Protease</keyword>
<accession>A0A7C5PE94</accession>
<dbReference type="GO" id="GO:0016020">
    <property type="term" value="C:membrane"/>
    <property type="evidence" value="ECO:0007669"/>
    <property type="project" value="UniProtKB-SubCell"/>
</dbReference>
<keyword evidence="4 5" id="KW-0472">Membrane</keyword>
<dbReference type="AlphaFoldDB" id="A0A7C5PE94"/>
<dbReference type="Pfam" id="PF01694">
    <property type="entry name" value="Rhomboid"/>
    <property type="match status" value="1"/>
</dbReference>
<organism evidence="7">
    <name type="scientific">Thermodesulfobium narugense</name>
    <dbReference type="NCBI Taxonomy" id="184064"/>
    <lineage>
        <taxon>Bacteria</taxon>
        <taxon>Pseudomonadati</taxon>
        <taxon>Thermodesulfobiota</taxon>
        <taxon>Thermodesulfobiia</taxon>
        <taxon>Thermodesulfobiales</taxon>
        <taxon>Thermodesulfobiaceae</taxon>
        <taxon>Thermodesulfobium</taxon>
    </lineage>
</organism>
<feature type="domain" description="Peptidase S54 rhomboid" evidence="6">
    <location>
        <begin position="54"/>
        <end position="202"/>
    </location>
</feature>
<evidence type="ECO:0000256" key="2">
    <source>
        <dbReference type="ARBA" id="ARBA00022692"/>
    </source>
</evidence>
<dbReference type="SUPFAM" id="SSF144091">
    <property type="entry name" value="Rhomboid-like"/>
    <property type="match status" value="1"/>
</dbReference>
<reference evidence="7" key="1">
    <citation type="journal article" date="2020" name="mSystems">
        <title>Genome- and Community-Level Interaction Insights into Carbon Utilization and Element Cycling Functions of Hydrothermarchaeota in Hydrothermal Sediment.</title>
        <authorList>
            <person name="Zhou Z."/>
            <person name="Liu Y."/>
            <person name="Xu W."/>
            <person name="Pan J."/>
            <person name="Luo Z.H."/>
            <person name="Li M."/>
        </authorList>
    </citation>
    <scope>NUCLEOTIDE SEQUENCE [LARGE SCALE GENOMIC DNA]</scope>
    <source>
        <strain evidence="7">SpSt-1019</strain>
    </source>
</reference>
<evidence type="ECO:0000256" key="5">
    <source>
        <dbReference type="SAM" id="Phobius"/>
    </source>
</evidence>
<feature type="transmembrane region" description="Helical" evidence="5">
    <location>
        <begin position="91"/>
        <end position="109"/>
    </location>
</feature>
<comment type="subcellular location">
    <subcellularLocation>
        <location evidence="1">Membrane</location>
        <topology evidence="1">Multi-pass membrane protein</topology>
    </subcellularLocation>
</comment>
<keyword evidence="2 5" id="KW-0812">Transmembrane</keyword>
<evidence type="ECO:0000259" key="6">
    <source>
        <dbReference type="Pfam" id="PF01694"/>
    </source>
</evidence>
<comment type="caution">
    <text evidence="7">The sequence shown here is derived from an EMBL/GenBank/DDBJ whole genome shotgun (WGS) entry which is preliminary data.</text>
</comment>
<feature type="transmembrane region" description="Helical" evidence="5">
    <location>
        <begin position="141"/>
        <end position="162"/>
    </location>
</feature>
<proteinExistence type="predicted"/>
<dbReference type="GO" id="GO:0004252">
    <property type="term" value="F:serine-type endopeptidase activity"/>
    <property type="evidence" value="ECO:0007669"/>
    <property type="project" value="InterPro"/>
</dbReference>
<feature type="transmembrane region" description="Helical" evidence="5">
    <location>
        <begin position="12"/>
        <end position="30"/>
    </location>
</feature>
<evidence type="ECO:0000256" key="3">
    <source>
        <dbReference type="ARBA" id="ARBA00022989"/>
    </source>
</evidence>
<dbReference type="GO" id="GO:0006508">
    <property type="term" value="P:proteolysis"/>
    <property type="evidence" value="ECO:0007669"/>
    <property type="project" value="UniProtKB-KW"/>
</dbReference>
<dbReference type="EMBL" id="DRUY01000137">
    <property type="protein sequence ID" value="HHI65710.1"/>
    <property type="molecule type" value="Genomic_DNA"/>
</dbReference>
<evidence type="ECO:0000256" key="1">
    <source>
        <dbReference type="ARBA" id="ARBA00004141"/>
    </source>
</evidence>
<evidence type="ECO:0000313" key="7">
    <source>
        <dbReference type="EMBL" id="HHI65710.1"/>
    </source>
</evidence>
<sequence length="213" mass="24154">MFPLWDNVYSWSFPWITYLLIMINCIVFVLDNLSNHQLSSLFSYNLSSDSLCINLITYQFLHANLLHIFGNMWFLHVFGNNVEDKMGHVKFLLFYLLCGALAALGQAAAVSSNSAIIGASGSISGVLGAYFIFFPRAQIRTLLLLGIFPFIFSLPAFVWLIIWFISQYLSALFGLFVQTSNVAFFAHLTGFSVVIIFGFIFRNFEPKRIKQVV</sequence>
<protein>
    <submittedName>
        <fullName evidence="7">Rhomboid family intramembrane serine protease</fullName>
    </submittedName>
</protein>
<dbReference type="InterPro" id="IPR022764">
    <property type="entry name" value="Peptidase_S54_rhomboid_dom"/>
</dbReference>
<feature type="transmembrane region" description="Helical" evidence="5">
    <location>
        <begin position="182"/>
        <end position="201"/>
    </location>
</feature>
<feature type="transmembrane region" description="Helical" evidence="5">
    <location>
        <begin position="115"/>
        <end position="134"/>
    </location>
</feature>
<name>A0A7C5PE94_9BACT</name>
<evidence type="ECO:0000256" key="4">
    <source>
        <dbReference type="ARBA" id="ARBA00023136"/>
    </source>
</evidence>
<keyword evidence="3 5" id="KW-1133">Transmembrane helix</keyword>
<dbReference type="PANTHER" id="PTHR43066">
    <property type="entry name" value="RHOMBOID-RELATED PROTEIN"/>
    <property type="match status" value="1"/>
</dbReference>
<dbReference type="Gene3D" id="1.20.1540.10">
    <property type="entry name" value="Rhomboid-like"/>
    <property type="match status" value="1"/>
</dbReference>
<dbReference type="PANTHER" id="PTHR43066:SF11">
    <property type="entry name" value="PEPTIDASE S54 RHOMBOID DOMAIN-CONTAINING PROTEIN"/>
    <property type="match status" value="1"/>
</dbReference>
<dbReference type="InterPro" id="IPR035952">
    <property type="entry name" value="Rhomboid-like_sf"/>
</dbReference>
<gene>
    <name evidence="7" type="ORF">ENL70_04095</name>
</gene>